<dbReference type="EMBL" id="JASBWV010000020">
    <property type="protein sequence ID" value="KAJ9120485.1"/>
    <property type="molecule type" value="Genomic_DNA"/>
</dbReference>
<name>A0ACC2XA67_9TREE</name>
<gene>
    <name evidence="1" type="ORF">QFC24_005158</name>
</gene>
<proteinExistence type="predicted"/>
<organism evidence="1 2">
    <name type="scientific">Naganishia onofrii</name>
    <dbReference type="NCBI Taxonomy" id="1851511"/>
    <lineage>
        <taxon>Eukaryota</taxon>
        <taxon>Fungi</taxon>
        <taxon>Dikarya</taxon>
        <taxon>Basidiomycota</taxon>
        <taxon>Agaricomycotina</taxon>
        <taxon>Tremellomycetes</taxon>
        <taxon>Filobasidiales</taxon>
        <taxon>Filobasidiaceae</taxon>
        <taxon>Naganishia</taxon>
    </lineage>
</organism>
<reference evidence="1" key="1">
    <citation type="submission" date="2023-04" db="EMBL/GenBank/DDBJ databases">
        <title>Draft Genome sequencing of Naganishia species isolated from polar environments using Oxford Nanopore Technology.</title>
        <authorList>
            <person name="Leo P."/>
            <person name="Venkateswaran K."/>
        </authorList>
    </citation>
    <scope>NUCLEOTIDE SEQUENCE</scope>
    <source>
        <strain evidence="1">DBVPG 5303</strain>
    </source>
</reference>
<evidence type="ECO:0000313" key="1">
    <source>
        <dbReference type="EMBL" id="KAJ9120485.1"/>
    </source>
</evidence>
<evidence type="ECO:0000313" key="2">
    <source>
        <dbReference type="Proteomes" id="UP001234202"/>
    </source>
</evidence>
<protein>
    <submittedName>
        <fullName evidence="1">Uncharacterized protein</fullName>
    </submittedName>
</protein>
<comment type="caution">
    <text evidence="1">The sequence shown here is derived from an EMBL/GenBank/DDBJ whole genome shotgun (WGS) entry which is preliminary data.</text>
</comment>
<sequence length="1106" mass="124268">MTSKSCTFYGTPRGCLKGSSCKFSHDTQSQSNNKYTATFSSTIKNDISRDELKPRLHVPPGVCRNFAETGSCPSPDSHGFSCKYRHVAHDELKAGFSMRFNRSYTSTTKETIPLSLRPQIKLFDPAHAAAVISDGCLWPEKWLTPAQVQQVFAECKRDSVDFKNPNIVYKFCEALLSANVKNPLWSDNDRGACLTALADPTSNLLVRIADILQWDPVKLHAGWGSQALSFERSFMPLMAYLTSASVLKSPVNREVNGLYRVIDNNIDTFAPSLTGVLTAVLEAIESGEALIDSTLPEHLRLHSAYPVLKIVAQLIEGYISRIKDVAATRPELPPLIQALSLLCIKWSDKAMSRALTAQDSVEAASPEASKFFVNNIRKLIEKIRKISERDQERLRPQDTAVITRSMQQLTVATSGLHRLYEGPGQGRHDNDFEDIKDISIEPTHQELLSEKQYLPVNIPDGPHHLPAESMERLLDIQFRLFREEMLAPLREGIQQLLPEITGNANSSTFYRLLNEGGGVYRKDNSMQAPPKARSRNTLYWDSKAGLTKGHLVSLIWKDKVHVSTVVSTSEQISRSFDSMFVYVDVCFLDLDLGMQAAKSIREQKQQTMVMVKSDIMMESIKPYLQVLKTMEPLDIPFGRYLHLNASLQSARVLPPDYARLPGFRWQIGHLVGNDIEDASPRSFDPNDISQVETARSLLATGGILDASQSNAIIDMLTQEVALVQGPPGTGKSYTGIKLIQTLLLNDTGPILLISYTNHALDTLLANVLKANVTNAKDIVRLGGQSKNEVVSKLNLFELEKATELFDPNSAKQQKTLHWRSKVLEKDMAEVYQKMVRKVLSVSEVSEALDDEYLARGILHSPPNYICDMLQYLEREKLEGWSKVTNKKQQVDVPRSCLSMWLNGEDLKVFSAMTAHASGTDRVLPVSLEPIARQRNVFDRLQTTMQKTKSEQAASHDLHGFRNAFAYLDLDATNISTDCQVYSESDDSDDGDDDLPIECFVLDNDAAADSNIDTSRNLNDLAFTTVFAFSEKYVTGLPVVQNNNRSLRRLKESTDYWNMNLQERTELYAHWQDRILKTRSATYDKLFNELREDHATVLTEWRTTEIP</sequence>
<dbReference type="Proteomes" id="UP001234202">
    <property type="component" value="Unassembled WGS sequence"/>
</dbReference>
<accession>A0ACC2XA67</accession>
<keyword evidence="2" id="KW-1185">Reference proteome</keyword>